<dbReference type="RefSeq" id="WP_016653235.1">
    <property type="nucleotide sequence ID" value="NZ_BHGD02000014.1"/>
</dbReference>
<proteinExistence type="predicted"/>
<evidence type="ECO:0000313" key="2">
    <source>
        <dbReference type="EMBL" id="TVT84151.1"/>
    </source>
</evidence>
<dbReference type="AlphaFoldDB" id="S3U841"/>
<protein>
    <submittedName>
        <fullName evidence="2">DUF4276 family protein</fullName>
    </submittedName>
</protein>
<evidence type="ECO:0000313" key="4">
    <source>
        <dbReference type="Proteomes" id="UP000316981"/>
    </source>
</evidence>
<dbReference type="GeneID" id="45416808"/>
<dbReference type="Proteomes" id="UP000316981">
    <property type="component" value="Unassembled WGS sequence"/>
</dbReference>
<dbReference type="Pfam" id="PF14103">
    <property type="entry name" value="DUF4276"/>
    <property type="match status" value="1"/>
</dbReference>
<reference evidence="2 4" key="2">
    <citation type="submission" date="2019-07" db="EMBL/GenBank/DDBJ databases">
        <title>Draft Genome Sequence of the first blaOXA-58-Harboring Acinetobacter colistiniresistens clinical isolate from Brazil.</title>
        <authorList>
            <person name="Favaro L.S."/>
            <person name="Paula-Petroli S.B."/>
            <person name="Moura C.F."/>
            <person name="Tognim M.C.B."/>
            <person name="Venancio E.J."/>
            <person name="Yamada-Ogatta S.F."/>
            <person name="Carrara-Marroni F.E."/>
        </authorList>
    </citation>
    <scope>NUCLEOTIDE SEQUENCE [LARGE SCALE GENOMIC DNA]</scope>
    <source>
        <strain evidence="2 4">DL</strain>
    </source>
</reference>
<organism evidence="1 3">
    <name type="scientific">Acinetobacter colistiniresistens</name>
    <dbReference type="NCBI Taxonomy" id="280145"/>
    <lineage>
        <taxon>Bacteria</taxon>
        <taxon>Pseudomonadati</taxon>
        <taxon>Pseudomonadota</taxon>
        <taxon>Gammaproteobacteria</taxon>
        <taxon>Moraxellales</taxon>
        <taxon>Moraxellaceae</taxon>
        <taxon>Acinetobacter</taxon>
    </lineage>
</organism>
<gene>
    <name evidence="1" type="ORF">F907_03005</name>
    <name evidence="2" type="ORF">FPV60_05975</name>
</gene>
<evidence type="ECO:0000313" key="3">
    <source>
        <dbReference type="Proteomes" id="UP000014559"/>
    </source>
</evidence>
<dbReference type="EMBL" id="VMTP01000045">
    <property type="protein sequence ID" value="TVT84151.1"/>
    <property type="molecule type" value="Genomic_DNA"/>
</dbReference>
<dbReference type="InterPro" id="IPR025455">
    <property type="entry name" value="DUF4276"/>
</dbReference>
<name>S3U841_9GAMM</name>
<reference evidence="1 3" key="1">
    <citation type="submission" date="2013-06" db="EMBL/GenBank/DDBJ databases">
        <title>The Genome Sequence of Acinetobacter sp. NIPH 2036.</title>
        <authorList>
            <consortium name="The Broad Institute Genome Sequencing Platform"/>
            <consortium name="The Broad Institute Genome Sequencing Center for Infectious Disease"/>
            <person name="Cerqueira G."/>
            <person name="Feldgarden M."/>
            <person name="Courvalin P."/>
            <person name="Perichon B."/>
            <person name="Grillot-Courvalin C."/>
            <person name="Clermont D."/>
            <person name="Rocha E."/>
            <person name="Yoon E.-J."/>
            <person name="Nemec A."/>
            <person name="Young S.K."/>
            <person name="Zeng Q."/>
            <person name="Gargeya S."/>
            <person name="Fitzgerald M."/>
            <person name="Abouelleil A."/>
            <person name="Alvarado L."/>
            <person name="Berlin A.M."/>
            <person name="Chapman S.B."/>
            <person name="Dewar J."/>
            <person name="Goldberg J."/>
            <person name="Griggs A."/>
            <person name="Gujja S."/>
            <person name="Hansen M."/>
            <person name="Howarth C."/>
            <person name="Imamovic A."/>
            <person name="Larimer J."/>
            <person name="McCowan C."/>
            <person name="Murphy C."/>
            <person name="Pearson M."/>
            <person name="Priest M."/>
            <person name="Roberts A."/>
            <person name="Saif S."/>
            <person name="Shea T."/>
            <person name="Sykes S."/>
            <person name="Wortman J."/>
            <person name="Nusbaum C."/>
            <person name="Birren B."/>
        </authorList>
    </citation>
    <scope>NUCLEOTIDE SEQUENCE [LARGE SCALE GENOMIC DNA]</scope>
    <source>
        <strain evidence="1 3">NIPH 2036</strain>
    </source>
</reference>
<sequence>MVRVHIICEGQTEETFIKEVLQPIFSHNEIYLLPALIGRPGHKGGAVNYQRMLRDIRNRLGDSNAYCTTFFDFYGLDQDFPGKQQALNQTCLENKKSILEQMFEEKVINDLGQEITRKFFPYVQMYEFEGLLFSSPKAVADNLNVNLSSVESIIQQFETPEHINNSSQTAPSKRLISLNRTYDKVLMGSLIALDIGIDDIRQKCKGFDEWLKKIETL</sequence>
<evidence type="ECO:0000313" key="1">
    <source>
        <dbReference type="EMBL" id="EPG35632.1"/>
    </source>
</evidence>
<dbReference type="HOGENOM" id="CLU_108966_0_0_6"/>
<dbReference type="EMBL" id="ATGK01000017">
    <property type="protein sequence ID" value="EPG35632.1"/>
    <property type="molecule type" value="Genomic_DNA"/>
</dbReference>
<dbReference type="PATRIC" id="fig|1217696.3.peg.2954"/>
<accession>S3U841</accession>
<dbReference type="Proteomes" id="UP000014559">
    <property type="component" value="Unassembled WGS sequence"/>
</dbReference>
<comment type="caution">
    <text evidence="1">The sequence shown here is derived from an EMBL/GenBank/DDBJ whole genome shotgun (WGS) entry which is preliminary data.</text>
</comment>